<sequence>MGYVLQLTIVYLKTTAGIEQSVHGYSQSVNSCFYEFASDNVYSLKRLISSFVRHDVKNACLHRPCIVRCSYKSHQTTVEKAICSSLMVGDSEISAGYVAGILRRS</sequence>
<keyword evidence="2" id="KW-1185">Reference proteome</keyword>
<proteinExistence type="predicted"/>
<evidence type="ECO:0000313" key="2">
    <source>
        <dbReference type="Proteomes" id="UP001060085"/>
    </source>
</evidence>
<evidence type="ECO:0000313" key="1">
    <source>
        <dbReference type="EMBL" id="KAI5683722.1"/>
    </source>
</evidence>
<gene>
    <name evidence="1" type="ORF">M9H77_04950</name>
</gene>
<organism evidence="1 2">
    <name type="scientific">Catharanthus roseus</name>
    <name type="common">Madagascar periwinkle</name>
    <name type="synonym">Vinca rosea</name>
    <dbReference type="NCBI Taxonomy" id="4058"/>
    <lineage>
        <taxon>Eukaryota</taxon>
        <taxon>Viridiplantae</taxon>
        <taxon>Streptophyta</taxon>
        <taxon>Embryophyta</taxon>
        <taxon>Tracheophyta</taxon>
        <taxon>Spermatophyta</taxon>
        <taxon>Magnoliopsida</taxon>
        <taxon>eudicotyledons</taxon>
        <taxon>Gunneridae</taxon>
        <taxon>Pentapetalae</taxon>
        <taxon>asterids</taxon>
        <taxon>lamiids</taxon>
        <taxon>Gentianales</taxon>
        <taxon>Apocynaceae</taxon>
        <taxon>Rauvolfioideae</taxon>
        <taxon>Vinceae</taxon>
        <taxon>Catharanthinae</taxon>
        <taxon>Catharanthus</taxon>
    </lineage>
</organism>
<dbReference type="EMBL" id="CM044701">
    <property type="protein sequence ID" value="KAI5683722.1"/>
    <property type="molecule type" value="Genomic_DNA"/>
</dbReference>
<accession>A0ACC0CFI3</accession>
<comment type="caution">
    <text evidence="1">The sequence shown here is derived from an EMBL/GenBank/DDBJ whole genome shotgun (WGS) entry which is preliminary data.</text>
</comment>
<dbReference type="Proteomes" id="UP001060085">
    <property type="component" value="Linkage Group LG01"/>
</dbReference>
<protein>
    <submittedName>
        <fullName evidence="1">Uncharacterized protein</fullName>
    </submittedName>
</protein>
<reference evidence="2" key="1">
    <citation type="journal article" date="2023" name="Nat. Plants">
        <title>Single-cell RNA sequencing provides a high-resolution roadmap for understanding the multicellular compartmentation of specialized metabolism.</title>
        <authorList>
            <person name="Sun S."/>
            <person name="Shen X."/>
            <person name="Li Y."/>
            <person name="Li Y."/>
            <person name="Wang S."/>
            <person name="Li R."/>
            <person name="Zhang H."/>
            <person name="Shen G."/>
            <person name="Guo B."/>
            <person name="Wei J."/>
            <person name="Xu J."/>
            <person name="St-Pierre B."/>
            <person name="Chen S."/>
            <person name="Sun C."/>
        </authorList>
    </citation>
    <scope>NUCLEOTIDE SEQUENCE [LARGE SCALE GENOMIC DNA]</scope>
</reference>
<name>A0ACC0CFI3_CATRO</name>